<feature type="domain" description="Alpha-L-fucosidase C-terminal" evidence="9">
    <location>
        <begin position="406"/>
        <end position="482"/>
    </location>
</feature>
<comment type="similarity">
    <text evidence="2">Belongs to the glycosyl hydrolase 29 family.</text>
</comment>
<dbReference type="EMBL" id="SDHX01000001">
    <property type="protein sequence ID" value="RXK55399.1"/>
    <property type="molecule type" value="Genomic_DNA"/>
</dbReference>
<dbReference type="OrthoDB" id="107551at2"/>
<evidence type="ECO:0000256" key="4">
    <source>
        <dbReference type="ARBA" id="ARBA00022729"/>
    </source>
</evidence>
<gene>
    <name evidence="10" type="ORF">ESB00_05735</name>
</gene>
<dbReference type="InterPro" id="IPR017853">
    <property type="entry name" value="GH"/>
</dbReference>
<comment type="caution">
    <text evidence="10">The sequence shown here is derived from an EMBL/GenBank/DDBJ whole genome shotgun (WGS) entry which is preliminary data.</text>
</comment>
<feature type="domain" description="Glycoside hydrolase family 29 N-terminal" evidence="8">
    <location>
        <begin position="18"/>
        <end position="358"/>
    </location>
</feature>
<organism evidence="10 11">
    <name type="scientific">Oleiharenicola lentus</name>
    <dbReference type="NCBI Taxonomy" id="2508720"/>
    <lineage>
        <taxon>Bacteria</taxon>
        <taxon>Pseudomonadati</taxon>
        <taxon>Verrucomicrobiota</taxon>
        <taxon>Opitutia</taxon>
        <taxon>Opitutales</taxon>
        <taxon>Opitutaceae</taxon>
        <taxon>Oleiharenicola</taxon>
    </lineage>
</organism>
<dbReference type="Pfam" id="PF01120">
    <property type="entry name" value="Alpha_L_fucos"/>
    <property type="match status" value="1"/>
</dbReference>
<dbReference type="Gene3D" id="3.20.20.80">
    <property type="entry name" value="Glycosidases"/>
    <property type="match status" value="1"/>
</dbReference>
<evidence type="ECO:0000313" key="11">
    <source>
        <dbReference type="Proteomes" id="UP000290218"/>
    </source>
</evidence>
<feature type="chain" id="PRO_5020474642" description="alpha-L-fucosidase" evidence="7">
    <location>
        <begin position="22"/>
        <end position="489"/>
    </location>
</feature>
<dbReference type="Pfam" id="PF16757">
    <property type="entry name" value="Fucosidase_C"/>
    <property type="match status" value="1"/>
</dbReference>
<dbReference type="Gene3D" id="2.60.40.1180">
    <property type="entry name" value="Golgi alpha-mannosidase II"/>
    <property type="match status" value="1"/>
</dbReference>
<dbReference type="InterPro" id="IPR057739">
    <property type="entry name" value="Glyco_hydro_29_N"/>
</dbReference>
<dbReference type="GO" id="GO:0016139">
    <property type="term" value="P:glycoside catabolic process"/>
    <property type="evidence" value="ECO:0007669"/>
    <property type="project" value="TreeGrafter"/>
</dbReference>
<sequence>MKIKTLVALSLLLTAGANVPAAPYEPKWESLDRRPTPAWFGEAKFGIFIHWGVYSVPAWAPVGQYAEWYWQCVLSKDPKKAAWRPYHEATFGAGFDYRDFAPQFRAELFKPEQWADVFARSGAKYVVLTSKHHDGFALWPSTEASRTWGRPWNAVETGPKRDLLGDLADATRARGLTFGIYFSYYEWFNPLWLSDRKRFVDEHMIPQFKDVVTRYRPSLIFNDGEWEMPSAGWRSEELLAWLFNESPVRDEVVVNDRWGGETRHKHGGYWTTEYAAGLADGSHPWEENRGMGHSYGLNRAERAEDYRSTRELVLLLIDTVSRGGNLLLDIGPAADGTIPPLMEQRLLEIGDWLRVNGEAIHGTRPAARAAQWTEGKRPEQAYGDYQVRYELLEQVGQQPRDGRAVKQVFFTQKPGTLYAITAGWPGRTLTLHDVDLPAGASVTLLGVSGELKVERRGAALVVTLPDLGPDEAPSRYAHVLKLPGATVKR</sequence>
<dbReference type="PANTHER" id="PTHR10030:SF37">
    <property type="entry name" value="ALPHA-L-FUCOSIDASE-RELATED"/>
    <property type="match status" value="1"/>
</dbReference>
<evidence type="ECO:0000256" key="3">
    <source>
        <dbReference type="ARBA" id="ARBA00012662"/>
    </source>
</evidence>
<feature type="signal peptide" evidence="7">
    <location>
        <begin position="1"/>
        <end position="21"/>
    </location>
</feature>
<dbReference type="InterPro" id="IPR031919">
    <property type="entry name" value="Fucosidase_C"/>
</dbReference>
<comment type="function">
    <text evidence="1">Alpha-L-fucosidase is responsible for hydrolyzing the alpha-1,6-linked fucose joined to the reducing-end N-acetylglucosamine of the carbohydrate moieties of glycoproteins.</text>
</comment>
<dbReference type="GO" id="GO:0004560">
    <property type="term" value="F:alpha-L-fucosidase activity"/>
    <property type="evidence" value="ECO:0007669"/>
    <property type="project" value="InterPro"/>
</dbReference>
<evidence type="ECO:0000313" key="10">
    <source>
        <dbReference type="EMBL" id="RXK55399.1"/>
    </source>
</evidence>
<dbReference type="InterPro" id="IPR016286">
    <property type="entry name" value="FUC_metazoa-typ"/>
</dbReference>
<accession>A0A4V1M6H3</accession>
<evidence type="ECO:0000256" key="2">
    <source>
        <dbReference type="ARBA" id="ARBA00007951"/>
    </source>
</evidence>
<dbReference type="AlphaFoldDB" id="A0A4V1M6H3"/>
<proteinExistence type="inferred from homology"/>
<dbReference type="GO" id="GO:0005764">
    <property type="term" value="C:lysosome"/>
    <property type="evidence" value="ECO:0007669"/>
    <property type="project" value="TreeGrafter"/>
</dbReference>
<evidence type="ECO:0000259" key="9">
    <source>
        <dbReference type="Pfam" id="PF16757"/>
    </source>
</evidence>
<dbReference type="GO" id="GO:0006004">
    <property type="term" value="P:fucose metabolic process"/>
    <property type="evidence" value="ECO:0007669"/>
    <property type="project" value="InterPro"/>
</dbReference>
<evidence type="ECO:0000256" key="7">
    <source>
        <dbReference type="SAM" id="SignalP"/>
    </source>
</evidence>
<keyword evidence="6" id="KW-0326">Glycosidase</keyword>
<name>A0A4V1M6H3_9BACT</name>
<evidence type="ECO:0000256" key="1">
    <source>
        <dbReference type="ARBA" id="ARBA00004071"/>
    </source>
</evidence>
<dbReference type="InterPro" id="IPR013780">
    <property type="entry name" value="Glyco_hydro_b"/>
</dbReference>
<evidence type="ECO:0000256" key="5">
    <source>
        <dbReference type="ARBA" id="ARBA00022801"/>
    </source>
</evidence>
<dbReference type="PANTHER" id="PTHR10030">
    <property type="entry name" value="ALPHA-L-FUCOSIDASE"/>
    <property type="match status" value="1"/>
</dbReference>
<protein>
    <recommendedName>
        <fullName evidence="3">alpha-L-fucosidase</fullName>
        <ecNumber evidence="3">3.2.1.51</ecNumber>
    </recommendedName>
</protein>
<dbReference type="EC" id="3.2.1.51" evidence="3"/>
<keyword evidence="4 7" id="KW-0732">Signal</keyword>
<reference evidence="10 11" key="1">
    <citation type="submission" date="2019-01" db="EMBL/GenBank/DDBJ databases">
        <title>Lacunisphaera sp. strain TWA-58.</title>
        <authorList>
            <person name="Chen W.-M."/>
        </authorList>
    </citation>
    <scope>NUCLEOTIDE SEQUENCE [LARGE SCALE GENOMIC DNA]</scope>
    <source>
        <strain evidence="10 11">TWA-58</strain>
    </source>
</reference>
<keyword evidence="5" id="KW-0378">Hydrolase</keyword>
<dbReference type="PRINTS" id="PR00741">
    <property type="entry name" value="GLHYDRLASE29"/>
</dbReference>
<dbReference type="SMART" id="SM00812">
    <property type="entry name" value="Alpha_L_fucos"/>
    <property type="match status" value="1"/>
</dbReference>
<dbReference type="RefSeq" id="WP_129046764.1">
    <property type="nucleotide sequence ID" value="NZ_SDHX01000001.1"/>
</dbReference>
<keyword evidence="11" id="KW-1185">Reference proteome</keyword>
<dbReference type="SUPFAM" id="SSF51445">
    <property type="entry name" value="(Trans)glycosidases"/>
    <property type="match status" value="1"/>
</dbReference>
<dbReference type="Proteomes" id="UP000290218">
    <property type="component" value="Unassembled WGS sequence"/>
</dbReference>
<dbReference type="InterPro" id="IPR000933">
    <property type="entry name" value="Glyco_hydro_29"/>
</dbReference>
<evidence type="ECO:0000259" key="8">
    <source>
        <dbReference type="Pfam" id="PF01120"/>
    </source>
</evidence>
<evidence type="ECO:0000256" key="6">
    <source>
        <dbReference type="ARBA" id="ARBA00023295"/>
    </source>
</evidence>